<name>E1QWU2_OLSUV</name>
<feature type="transmembrane region" description="Helical" evidence="6">
    <location>
        <begin position="51"/>
        <end position="68"/>
    </location>
</feature>
<dbReference type="eggNOG" id="COG0697">
    <property type="taxonomic scope" value="Bacteria"/>
</dbReference>
<evidence type="ECO:0000256" key="6">
    <source>
        <dbReference type="SAM" id="Phobius"/>
    </source>
</evidence>
<reference evidence="8 9" key="1">
    <citation type="journal article" date="2010" name="Stand. Genomic Sci.">
        <title>Complete genome sequence of Olsenella uli type strain (VPI D76D-27C).</title>
        <authorList>
            <person name="Goker M."/>
            <person name="Held B."/>
            <person name="Lucas S."/>
            <person name="Nolan M."/>
            <person name="Yasawong M."/>
            <person name="Glavina Del Rio T."/>
            <person name="Tice H."/>
            <person name="Cheng J.F."/>
            <person name="Bruce D."/>
            <person name="Detter J.C."/>
            <person name="Tapia R."/>
            <person name="Han C."/>
            <person name="Goodwin L."/>
            <person name="Pitluck S."/>
            <person name="Liolios K."/>
            <person name="Ivanova N."/>
            <person name="Mavromatis K."/>
            <person name="Mikhailova N."/>
            <person name="Pati A."/>
            <person name="Chen A."/>
            <person name="Palaniappan K."/>
            <person name="Land M."/>
            <person name="Hauser L."/>
            <person name="Chang Y.J."/>
            <person name="Jeffries C.D."/>
            <person name="Rohde M."/>
            <person name="Sikorski J."/>
            <person name="Pukall R."/>
            <person name="Woyke T."/>
            <person name="Bristow J."/>
            <person name="Eisen J.A."/>
            <person name="Markowitz V."/>
            <person name="Hugenholtz P."/>
            <person name="Kyrpides N.C."/>
            <person name="Klenk H.P."/>
            <person name="Lapidus A."/>
        </authorList>
    </citation>
    <scope>NUCLEOTIDE SEQUENCE [LARGE SCALE GENOMIC DNA]</scope>
    <source>
        <strain evidence="9">ATCC 49627 / DSM 7084 / CIP 109912 / JCM 12494 / NCIMB 702895 / VPI D76D-27C</strain>
    </source>
</reference>
<gene>
    <name evidence="8" type="ordered locus">Olsu_1496</name>
</gene>
<evidence type="ECO:0000259" key="7">
    <source>
        <dbReference type="Pfam" id="PF00892"/>
    </source>
</evidence>
<sequence length="339" mass="35568">MSNCAARDERAAANVADGARMAGEACAAGEDLAGDPRPSGGSRPVTSHGKTLLRGIVFTLLGGTLWGINGTVSKVLMDAYGVDPLWLASARELTACWLFLIAARVTSPGRLHGLLHDHHALWGVLGIALGSILLSQVAYLEAIDWTNSATATVLQSLEVVLVMAYVCVVNRRRPRRRELVGLVLAVVGTYLVATGGNPGELRLPPMGLFWGLACAAAATILAIQPVRMIGRWGNFAVNGLAFLFAGVALSALCHPWEHMPALDAFGVALVMASVVLGTFGAYALYLQGVKEVGSVRGSMLATTEPVMATVSSVVWLGTSFSPADLLGFVMIVVMVFLTA</sequence>
<feature type="transmembrane region" description="Helical" evidence="6">
    <location>
        <begin position="119"/>
        <end position="139"/>
    </location>
</feature>
<keyword evidence="3 6" id="KW-0812">Transmembrane</keyword>
<comment type="similarity">
    <text evidence="2">Belongs to the EamA transporter family.</text>
</comment>
<dbReference type="GO" id="GO:0016020">
    <property type="term" value="C:membrane"/>
    <property type="evidence" value="ECO:0007669"/>
    <property type="project" value="UniProtKB-SubCell"/>
</dbReference>
<dbReference type="InterPro" id="IPR050638">
    <property type="entry name" value="AA-Vitamin_Transporters"/>
</dbReference>
<accession>E1QWU2</accession>
<feature type="transmembrane region" description="Helical" evidence="6">
    <location>
        <begin position="179"/>
        <end position="197"/>
    </location>
</feature>
<dbReference type="Pfam" id="PF00892">
    <property type="entry name" value="EamA"/>
    <property type="match status" value="2"/>
</dbReference>
<feature type="transmembrane region" description="Helical" evidence="6">
    <location>
        <begin position="203"/>
        <end position="223"/>
    </location>
</feature>
<feature type="transmembrane region" description="Helical" evidence="6">
    <location>
        <begin position="235"/>
        <end position="252"/>
    </location>
</feature>
<keyword evidence="5 6" id="KW-0472">Membrane</keyword>
<proteinExistence type="inferred from homology"/>
<feature type="domain" description="EamA" evidence="7">
    <location>
        <begin position="206"/>
        <end position="338"/>
    </location>
</feature>
<dbReference type="Proteomes" id="UP000000333">
    <property type="component" value="Chromosome"/>
</dbReference>
<organism evidence="8 9">
    <name type="scientific">Olsenella uli (strain ATCC 49627 / DSM 7084 / CCUG 31166 / CIP 109912 / JCM 12494 / LMG 11480 / NCIMB 702895 / VPI D76D-27C)</name>
    <name type="common">Lactobacillus uli</name>
    <dbReference type="NCBI Taxonomy" id="633147"/>
    <lineage>
        <taxon>Bacteria</taxon>
        <taxon>Bacillati</taxon>
        <taxon>Actinomycetota</taxon>
        <taxon>Coriobacteriia</taxon>
        <taxon>Coriobacteriales</taxon>
        <taxon>Atopobiaceae</taxon>
        <taxon>Olsenella</taxon>
    </lineage>
</organism>
<evidence type="ECO:0000256" key="2">
    <source>
        <dbReference type="ARBA" id="ARBA00007362"/>
    </source>
</evidence>
<dbReference type="GeneID" id="78512884"/>
<dbReference type="SUPFAM" id="SSF103481">
    <property type="entry name" value="Multidrug resistance efflux transporter EmrE"/>
    <property type="match status" value="2"/>
</dbReference>
<dbReference type="InterPro" id="IPR037185">
    <property type="entry name" value="EmrE-like"/>
</dbReference>
<evidence type="ECO:0000256" key="1">
    <source>
        <dbReference type="ARBA" id="ARBA00004141"/>
    </source>
</evidence>
<evidence type="ECO:0000256" key="4">
    <source>
        <dbReference type="ARBA" id="ARBA00022989"/>
    </source>
</evidence>
<dbReference type="RefSeq" id="WP_013252347.1">
    <property type="nucleotide sequence ID" value="NC_014363.1"/>
</dbReference>
<dbReference type="KEGG" id="ols:Olsu_1496"/>
<dbReference type="HOGENOM" id="CLU_033863_19_0_11"/>
<evidence type="ECO:0000256" key="3">
    <source>
        <dbReference type="ARBA" id="ARBA00022692"/>
    </source>
</evidence>
<dbReference type="InterPro" id="IPR000620">
    <property type="entry name" value="EamA_dom"/>
</dbReference>
<dbReference type="EMBL" id="CP002106">
    <property type="protein sequence ID" value="ADK68595.1"/>
    <property type="molecule type" value="Genomic_DNA"/>
</dbReference>
<keyword evidence="9" id="KW-1185">Reference proteome</keyword>
<dbReference type="PANTHER" id="PTHR32322:SF2">
    <property type="entry name" value="EAMA DOMAIN-CONTAINING PROTEIN"/>
    <property type="match status" value="1"/>
</dbReference>
<evidence type="ECO:0000313" key="8">
    <source>
        <dbReference type="EMBL" id="ADK68595.1"/>
    </source>
</evidence>
<keyword evidence="4 6" id="KW-1133">Transmembrane helix</keyword>
<protein>
    <recommendedName>
        <fullName evidence="7">EamA domain-containing protein</fullName>
    </recommendedName>
</protein>
<dbReference type="OrthoDB" id="9810818at2"/>
<evidence type="ECO:0000256" key="5">
    <source>
        <dbReference type="ARBA" id="ARBA00023136"/>
    </source>
</evidence>
<dbReference type="AlphaFoldDB" id="E1QWU2"/>
<dbReference type="PANTHER" id="PTHR32322">
    <property type="entry name" value="INNER MEMBRANE TRANSPORTER"/>
    <property type="match status" value="1"/>
</dbReference>
<feature type="transmembrane region" description="Helical" evidence="6">
    <location>
        <begin position="306"/>
        <end position="337"/>
    </location>
</feature>
<evidence type="ECO:0000313" key="9">
    <source>
        <dbReference type="Proteomes" id="UP000000333"/>
    </source>
</evidence>
<feature type="transmembrane region" description="Helical" evidence="6">
    <location>
        <begin position="264"/>
        <end position="285"/>
    </location>
</feature>
<comment type="subcellular location">
    <subcellularLocation>
        <location evidence="1">Membrane</location>
        <topology evidence="1">Multi-pass membrane protein</topology>
    </subcellularLocation>
</comment>
<feature type="domain" description="EamA" evidence="7">
    <location>
        <begin position="54"/>
        <end position="193"/>
    </location>
</feature>